<accession>A0AA39ZUB3</accession>
<gene>
    <name evidence="2" type="ORF">B0T26DRAFT_681333</name>
</gene>
<dbReference type="AlphaFoldDB" id="A0AA39ZUB3"/>
<feature type="region of interest" description="Disordered" evidence="1">
    <location>
        <begin position="128"/>
        <end position="153"/>
    </location>
</feature>
<protein>
    <submittedName>
        <fullName evidence="2">Uncharacterized protein</fullName>
    </submittedName>
</protein>
<reference evidence="2" key="1">
    <citation type="submission" date="2023-06" db="EMBL/GenBank/DDBJ databases">
        <title>Genome-scale phylogeny and comparative genomics of the fungal order Sordariales.</title>
        <authorList>
            <consortium name="Lawrence Berkeley National Laboratory"/>
            <person name="Hensen N."/>
            <person name="Bonometti L."/>
            <person name="Westerberg I."/>
            <person name="Brannstrom I.O."/>
            <person name="Guillou S."/>
            <person name="Cros-Aarteil S."/>
            <person name="Calhoun S."/>
            <person name="Haridas S."/>
            <person name="Kuo A."/>
            <person name="Mondo S."/>
            <person name="Pangilinan J."/>
            <person name="Riley R."/>
            <person name="LaButti K."/>
            <person name="Andreopoulos B."/>
            <person name="Lipzen A."/>
            <person name="Chen C."/>
            <person name="Yanf M."/>
            <person name="Daum C."/>
            <person name="Ng V."/>
            <person name="Clum A."/>
            <person name="Steindorff A."/>
            <person name="Ohm R."/>
            <person name="Martin F."/>
            <person name="Silar P."/>
            <person name="Natvig D."/>
            <person name="Lalanne C."/>
            <person name="Gautier V."/>
            <person name="Ament-velasquez S.L."/>
            <person name="Kruys A."/>
            <person name="Hutchinson M.I."/>
            <person name="Powell A.J."/>
            <person name="Barry K."/>
            <person name="Miller A.N."/>
            <person name="Grigoriev I.V."/>
            <person name="Debuchy R."/>
            <person name="Gladieux P."/>
            <person name="Thoren M.H."/>
            <person name="Johannesson H."/>
        </authorList>
    </citation>
    <scope>NUCLEOTIDE SEQUENCE</scope>
    <source>
        <strain evidence="2">SMH2392-1A</strain>
    </source>
</reference>
<name>A0AA39ZUB3_9PEZI</name>
<dbReference type="EMBL" id="JAUIRO010000008">
    <property type="protein sequence ID" value="KAK0703689.1"/>
    <property type="molecule type" value="Genomic_DNA"/>
</dbReference>
<sequence length="153" mass="16391">MAETSLRKNVLAKTVPTASSSQQSQEVSALYRTWPHVAGLKAAKKQVPAIPIIYDPENSKQVAALVAALGRQLSKTPKHGSAVGHFDDKAPPDAEQVTFELVTISERGRVKNAMATAQLKRVEVDKEVKAGLQLPSNPPTPAPSRPHTPATDK</sequence>
<evidence type="ECO:0000313" key="2">
    <source>
        <dbReference type="EMBL" id="KAK0703689.1"/>
    </source>
</evidence>
<proteinExistence type="predicted"/>
<dbReference type="RefSeq" id="XP_060290548.1">
    <property type="nucleotide sequence ID" value="XM_060440628.1"/>
</dbReference>
<feature type="region of interest" description="Disordered" evidence="1">
    <location>
        <begin position="1"/>
        <end position="25"/>
    </location>
</feature>
<evidence type="ECO:0000256" key="1">
    <source>
        <dbReference type="SAM" id="MobiDB-lite"/>
    </source>
</evidence>
<dbReference type="Proteomes" id="UP001172101">
    <property type="component" value="Unassembled WGS sequence"/>
</dbReference>
<dbReference type="GeneID" id="85323898"/>
<evidence type="ECO:0000313" key="3">
    <source>
        <dbReference type="Proteomes" id="UP001172101"/>
    </source>
</evidence>
<organism evidence="2 3">
    <name type="scientific">Lasiosphaeria miniovina</name>
    <dbReference type="NCBI Taxonomy" id="1954250"/>
    <lineage>
        <taxon>Eukaryota</taxon>
        <taxon>Fungi</taxon>
        <taxon>Dikarya</taxon>
        <taxon>Ascomycota</taxon>
        <taxon>Pezizomycotina</taxon>
        <taxon>Sordariomycetes</taxon>
        <taxon>Sordariomycetidae</taxon>
        <taxon>Sordariales</taxon>
        <taxon>Lasiosphaeriaceae</taxon>
        <taxon>Lasiosphaeria</taxon>
    </lineage>
</organism>
<feature type="compositionally biased region" description="Pro residues" evidence="1">
    <location>
        <begin position="136"/>
        <end position="146"/>
    </location>
</feature>
<comment type="caution">
    <text evidence="2">The sequence shown here is derived from an EMBL/GenBank/DDBJ whole genome shotgun (WGS) entry which is preliminary data.</text>
</comment>
<keyword evidence="3" id="KW-1185">Reference proteome</keyword>